<dbReference type="Pfam" id="PF01098">
    <property type="entry name" value="FTSW_RODA_SPOVE"/>
    <property type="match status" value="1"/>
</dbReference>
<dbReference type="InterPro" id="IPR001182">
    <property type="entry name" value="FtsW/RodA"/>
</dbReference>
<feature type="compositionally biased region" description="Low complexity" evidence="6">
    <location>
        <begin position="783"/>
        <end position="794"/>
    </location>
</feature>
<sequence length="1019" mass="104451">MSTAATGFGTVGGRRSRDPVAPSRAAWPGLFFAALVFALWWHRPAMVDPMWAVATVALHTVITVLLLRGARRVGDPALGLLVVTVQALTALGFVLRMRVGVGDQISLGAYLVAVAVGVGLFHLGRSLAQTDRRREGPARNRWIRRNARTGNALLILVVVSGVLALRAPIERGAQIGLTLGPLHVQPTEVFRFSLLGWIAFRLKAPPDAPRLFGSYRPPGAGRALIEYALVPAMVATALFVKLSDLGPAVVLFIGIVGLVVHLTGRWRYAAAATASFAVLAAVAMLLGVGVLGDRLALWKDPFYMGEHGSGRALQQPGKALLAYARGGLLGAGPGLGRVDSIGTERQNDFILAVLGEELGLVGTLLTGALYALLLIQLFRLARRAGEESWLRAWLVGLSVMLAANIVWPALATTRVLPISGITTPLLSAGGTSMLVVLGIVGLAAGCAGPRPAASAAAASAPVPGSVAPGPSGAAGRHVTRAGRRSPLTWRAPALAGLLALLTAGSLLNAQLITAGAWLGDHDRGRGIARTERATFNRGRILSADGMVLAATVGSGVDATRHGTSTGLPIGDFRPSRKDTDGTGLENTWALQLECGTRPEEGLAGPRGLLGQRCQPADVRTSYNAEIQEAAVRALAEAKQAAPGSRGAVVALDPRTGGVLAIAADDDLATTVTGDASQPGSVFKIVTAAAIDPARLNAYHLAPHSSLPLPDGHSLRNFGGSICPNRDMVGIPALVDALRQSCNTAFAVVGKDIGPEGITQAAAAFGFSTPGPGPADRPGGQPADRPGGQPADRPGGQPGGQPGDRPAGQPADRSGAASACRALGLEPIGKHQCDLDGLSVDVSSVESGTADGERCLPEHLAIGQACVYATPLQMALVAAAVAAGGQLRPPHIVEQVERDGSVLWKAPAGQSRPVIPPENAEMIRTGMVEAVNAGTAKGAAVPCAQVAAKTGTPETGPPSANPDTNAWTVAFAPAEEPEVVVAVYLKAPAGGHLTGGANAAPAAATTLRTALVALKRADRC</sequence>
<feature type="transmembrane region" description="Helical" evidence="7">
    <location>
        <begin position="49"/>
        <end position="70"/>
    </location>
</feature>
<dbReference type="Gene3D" id="3.40.710.10">
    <property type="entry name" value="DD-peptidase/beta-lactamase superfamily"/>
    <property type="match status" value="1"/>
</dbReference>
<dbReference type="SUPFAM" id="SSF56601">
    <property type="entry name" value="beta-lactamase/transpeptidase-like"/>
    <property type="match status" value="1"/>
</dbReference>
<evidence type="ECO:0000256" key="7">
    <source>
        <dbReference type="SAM" id="Phobius"/>
    </source>
</evidence>
<keyword evidence="2 7" id="KW-0812">Transmembrane</keyword>
<accession>A0A0S4QLP4</accession>
<evidence type="ECO:0000256" key="3">
    <source>
        <dbReference type="ARBA" id="ARBA00022960"/>
    </source>
</evidence>
<feature type="transmembrane region" description="Helical" evidence="7">
    <location>
        <begin position="358"/>
        <end position="378"/>
    </location>
</feature>
<dbReference type="PANTHER" id="PTHR30627:SF24">
    <property type="entry name" value="PENICILLIN-BINDING PROTEIN 4B"/>
    <property type="match status" value="1"/>
</dbReference>
<dbReference type="PANTHER" id="PTHR30627">
    <property type="entry name" value="PEPTIDOGLYCAN D,D-TRANSPEPTIDASE"/>
    <property type="match status" value="1"/>
</dbReference>
<feature type="transmembrane region" description="Helical" evidence="7">
    <location>
        <begin position="493"/>
        <end position="518"/>
    </location>
</feature>
<dbReference type="InterPro" id="IPR001460">
    <property type="entry name" value="PCN-bd_Tpept"/>
</dbReference>
<dbReference type="InterPro" id="IPR050515">
    <property type="entry name" value="Beta-lactam/transpept"/>
</dbReference>
<dbReference type="Proteomes" id="UP000198802">
    <property type="component" value="Unassembled WGS sequence"/>
</dbReference>
<dbReference type="GO" id="GO:0008360">
    <property type="term" value="P:regulation of cell shape"/>
    <property type="evidence" value="ECO:0007669"/>
    <property type="project" value="UniProtKB-KW"/>
</dbReference>
<evidence type="ECO:0000256" key="5">
    <source>
        <dbReference type="ARBA" id="ARBA00023136"/>
    </source>
</evidence>
<feature type="transmembrane region" description="Helical" evidence="7">
    <location>
        <begin position="77"/>
        <end position="95"/>
    </location>
</feature>
<feature type="transmembrane region" description="Helical" evidence="7">
    <location>
        <begin position="107"/>
        <end position="128"/>
    </location>
</feature>
<dbReference type="EMBL" id="FAOZ01000005">
    <property type="protein sequence ID" value="CUU55462.1"/>
    <property type="molecule type" value="Genomic_DNA"/>
</dbReference>
<proteinExistence type="predicted"/>
<keyword evidence="3" id="KW-0133">Cell shape</keyword>
<gene>
    <name evidence="9" type="ORF">Ga0074812_105112</name>
</gene>
<keyword evidence="4 7" id="KW-1133">Transmembrane helix</keyword>
<evidence type="ECO:0000256" key="4">
    <source>
        <dbReference type="ARBA" id="ARBA00022989"/>
    </source>
</evidence>
<feature type="transmembrane region" description="Helical" evidence="7">
    <location>
        <begin position="425"/>
        <end position="444"/>
    </location>
</feature>
<reference evidence="10" key="1">
    <citation type="submission" date="2015-11" db="EMBL/GenBank/DDBJ databases">
        <authorList>
            <person name="Varghese N."/>
        </authorList>
    </citation>
    <scope>NUCLEOTIDE SEQUENCE [LARGE SCALE GENOMIC DNA]</scope>
    <source>
        <strain evidence="10">DSM 45899</strain>
    </source>
</reference>
<evidence type="ECO:0000256" key="6">
    <source>
        <dbReference type="SAM" id="MobiDB-lite"/>
    </source>
</evidence>
<keyword evidence="5 7" id="KW-0472">Membrane</keyword>
<feature type="region of interest" description="Disordered" evidence="6">
    <location>
        <begin position="763"/>
        <end position="817"/>
    </location>
</feature>
<feature type="domain" description="Penicillin-binding protein transpeptidase" evidence="8">
    <location>
        <begin position="646"/>
        <end position="768"/>
    </location>
</feature>
<feature type="transmembrane region" description="Helical" evidence="7">
    <location>
        <begin position="25"/>
        <end position="43"/>
    </location>
</feature>
<dbReference type="GO" id="GO:0008658">
    <property type="term" value="F:penicillin binding"/>
    <property type="evidence" value="ECO:0007669"/>
    <property type="project" value="InterPro"/>
</dbReference>
<feature type="domain" description="Penicillin-binding protein transpeptidase" evidence="8">
    <location>
        <begin position="859"/>
        <end position="1004"/>
    </location>
</feature>
<protein>
    <submittedName>
        <fullName evidence="9">Cell cycle protein</fullName>
    </submittedName>
</protein>
<dbReference type="GO" id="GO:0071972">
    <property type="term" value="F:peptidoglycan L,D-transpeptidase activity"/>
    <property type="evidence" value="ECO:0007669"/>
    <property type="project" value="TreeGrafter"/>
</dbReference>
<keyword evidence="10" id="KW-1185">Reference proteome</keyword>
<dbReference type="InterPro" id="IPR012338">
    <property type="entry name" value="Beta-lactam/transpept-like"/>
</dbReference>
<evidence type="ECO:0000313" key="9">
    <source>
        <dbReference type="EMBL" id="CUU55462.1"/>
    </source>
</evidence>
<evidence type="ECO:0000256" key="1">
    <source>
        <dbReference type="ARBA" id="ARBA00004141"/>
    </source>
</evidence>
<dbReference type="GO" id="GO:0005886">
    <property type="term" value="C:plasma membrane"/>
    <property type="evidence" value="ECO:0007669"/>
    <property type="project" value="TreeGrafter"/>
</dbReference>
<dbReference type="AlphaFoldDB" id="A0A0S4QLP4"/>
<dbReference type="GO" id="GO:0071555">
    <property type="term" value="P:cell wall organization"/>
    <property type="evidence" value="ECO:0007669"/>
    <property type="project" value="TreeGrafter"/>
</dbReference>
<feature type="transmembrane region" description="Helical" evidence="7">
    <location>
        <begin position="390"/>
        <end position="410"/>
    </location>
</feature>
<dbReference type="Pfam" id="PF00905">
    <property type="entry name" value="Transpeptidase"/>
    <property type="match status" value="2"/>
</dbReference>
<dbReference type="GO" id="GO:0051301">
    <property type="term" value="P:cell division"/>
    <property type="evidence" value="ECO:0007669"/>
    <property type="project" value="InterPro"/>
</dbReference>
<feature type="transmembrane region" description="Helical" evidence="7">
    <location>
        <begin position="271"/>
        <end position="292"/>
    </location>
</feature>
<comment type="subcellular location">
    <subcellularLocation>
        <location evidence="1">Membrane</location>
        <topology evidence="1">Multi-pass membrane protein</topology>
    </subcellularLocation>
</comment>
<dbReference type="RefSeq" id="WP_091274010.1">
    <property type="nucleotide sequence ID" value="NZ_FAOZ01000005.1"/>
</dbReference>
<evidence type="ECO:0000313" key="10">
    <source>
        <dbReference type="Proteomes" id="UP000198802"/>
    </source>
</evidence>
<evidence type="ECO:0000256" key="2">
    <source>
        <dbReference type="ARBA" id="ARBA00022692"/>
    </source>
</evidence>
<name>A0A0S4QLP4_9ACTN</name>
<feature type="transmembrane region" description="Helical" evidence="7">
    <location>
        <begin position="149"/>
        <end position="169"/>
    </location>
</feature>
<organism evidence="9 10">
    <name type="scientific">Parafrankia irregularis</name>
    <dbReference type="NCBI Taxonomy" id="795642"/>
    <lineage>
        <taxon>Bacteria</taxon>
        <taxon>Bacillati</taxon>
        <taxon>Actinomycetota</taxon>
        <taxon>Actinomycetes</taxon>
        <taxon>Frankiales</taxon>
        <taxon>Frankiaceae</taxon>
        <taxon>Parafrankia</taxon>
    </lineage>
</organism>
<feature type="region of interest" description="Disordered" evidence="6">
    <location>
        <begin position="1"/>
        <end position="20"/>
    </location>
</feature>
<evidence type="ECO:0000259" key="8">
    <source>
        <dbReference type="Pfam" id="PF00905"/>
    </source>
</evidence>
<feature type="transmembrane region" description="Helical" evidence="7">
    <location>
        <begin position="246"/>
        <end position="264"/>
    </location>
</feature>